<dbReference type="GO" id="GO:0000723">
    <property type="term" value="P:telomere maintenance"/>
    <property type="evidence" value="ECO:0007669"/>
    <property type="project" value="TreeGrafter"/>
</dbReference>
<dbReference type="RefSeq" id="XP_001031877.2">
    <property type="nucleotide sequence ID" value="XM_001031877.3"/>
</dbReference>
<dbReference type="GO" id="GO:0097552">
    <property type="term" value="P:mitochondrial double-strand break repair via homologous recombination"/>
    <property type="evidence" value="ECO:0007669"/>
    <property type="project" value="TreeGrafter"/>
</dbReference>
<reference evidence="6" key="1">
    <citation type="journal article" date="2006" name="PLoS Biol.">
        <title>Macronuclear genome sequence of the ciliate Tetrahymena thermophila, a model eukaryote.</title>
        <authorList>
            <person name="Eisen J.A."/>
            <person name="Coyne R.S."/>
            <person name="Wu M."/>
            <person name="Wu D."/>
            <person name="Thiagarajan M."/>
            <person name="Wortman J.R."/>
            <person name="Badger J.H."/>
            <person name="Ren Q."/>
            <person name="Amedeo P."/>
            <person name="Jones K.M."/>
            <person name="Tallon L.J."/>
            <person name="Delcher A.L."/>
            <person name="Salzberg S.L."/>
            <person name="Silva J.C."/>
            <person name="Haas B.J."/>
            <person name="Majoros W.H."/>
            <person name="Farzad M."/>
            <person name="Carlton J.M."/>
            <person name="Smith R.K. Jr."/>
            <person name="Garg J."/>
            <person name="Pearlman R.E."/>
            <person name="Karrer K.M."/>
            <person name="Sun L."/>
            <person name="Manning G."/>
            <person name="Elde N.C."/>
            <person name="Turkewitz A.P."/>
            <person name="Asai D.J."/>
            <person name="Wilkes D.E."/>
            <person name="Wang Y."/>
            <person name="Cai H."/>
            <person name="Collins K."/>
            <person name="Stewart B.A."/>
            <person name="Lee S.R."/>
            <person name="Wilamowska K."/>
            <person name="Weinberg Z."/>
            <person name="Ruzzo W.L."/>
            <person name="Wloga D."/>
            <person name="Gaertig J."/>
            <person name="Frankel J."/>
            <person name="Tsao C.-C."/>
            <person name="Gorovsky M.A."/>
            <person name="Keeling P.J."/>
            <person name="Waller R.F."/>
            <person name="Patron N.J."/>
            <person name="Cherry J.M."/>
            <person name="Stover N.A."/>
            <person name="Krieger C.J."/>
            <person name="del Toro C."/>
            <person name="Ryder H.F."/>
            <person name="Williamson S.C."/>
            <person name="Barbeau R.A."/>
            <person name="Hamilton E.P."/>
            <person name="Orias E."/>
        </authorList>
    </citation>
    <scope>NUCLEOTIDE SEQUENCE [LARGE SCALE GENOMIC DNA]</scope>
    <source>
        <strain evidence="6">SB210</strain>
    </source>
</reference>
<evidence type="ECO:0000256" key="2">
    <source>
        <dbReference type="SAM" id="Coils"/>
    </source>
</evidence>
<keyword evidence="2" id="KW-0175">Coiled coil</keyword>
<feature type="coiled-coil region" evidence="2">
    <location>
        <begin position="483"/>
        <end position="529"/>
    </location>
</feature>
<proteinExistence type="predicted"/>
<feature type="compositionally biased region" description="Basic and acidic residues" evidence="3">
    <location>
        <begin position="719"/>
        <end position="744"/>
    </location>
</feature>
<feature type="compositionally biased region" description="Basic and acidic residues" evidence="3">
    <location>
        <begin position="692"/>
        <end position="711"/>
    </location>
</feature>
<dbReference type="PANTHER" id="PTHR10139:SF1">
    <property type="entry name" value="DOUBLE-STRAND BREAK REPAIR PROTEIN MRE11"/>
    <property type="match status" value="1"/>
</dbReference>
<dbReference type="HOGENOM" id="CLU_326122_0_0_1"/>
<dbReference type="SMART" id="SM01347">
    <property type="entry name" value="Mre11_DNA_bind"/>
    <property type="match status" value="1"/>
</dbReference>
<evidence type="ECO:0000259" key="4">
    <source>
        <dbReference type="SMART" id="SM01347"/>
    </source>
</evidence>
<feature type="compositionally biased region" description="Basic and acidic residues" evidence="3">
    <location>
        <begin position="858"/>
        <end position="867"/>
    </location>
</feature>
<dbReference type="GO" id="GO:0007095">
    <property type="term" value="P:mitotic G2 DNA damage checkpoint signaling"/>
    <property type="evidence" value="ECO:0007669"/>
    <property type="project" value="TreeGrafter"/>
</dbReference>
<dbReference type="GO" id="GO:0000014">
    <property type="term" value="F:single-stranded DNA endodeoxyribonuclease activity"/>
    <property type="evidence" value="ECO:0007669"/>
    <property type="project" value="TreeGrafter"/>
</dbReference>
<dbReference type="STRING" id="312017.Q22G12"/>
<feature type="compositionally biased region" description="Acidic residues" evidence="3">
    <location>
        <begin position="657"/>
        <end position="675"/>
    </location>
</feature>
<dbReference type="OrthoDB" id="30417at2759"/>
<dbReference type="OMA" id="DFFITQP"/>
<feature type="compositionally biased region" description="Polar residues" evidence="3">
    <location>
        <begin position="602"/>
        <end position="621"/>
    </location>
</feature>
<evidence type="ECO:0000313" key="6">
    <source>
        <dbReference type="Proteomes" id="UP000009168"/>
    </source>
</evidence>
<dbReference type="InterPro" id="IPR007281">
    <property type="entry name" value="Mre11_DNA-bd"/>
</dbReference>
<dbReference type="GeneID" id="7841076"/>
<keyword evidence="1" id="KW-0378">Hydrolase</keyword>
<feature type="domain" description="Mre11 DNA-binding" evidence="4">
    <location>
        <begin position="303"/>
        <end position="484"/>
    </location>
</feature>
<protein>
    <submittedName>
        <fullName evidence="5">Ser/thr phosphatase family protein</fullName>
    </submittedName>
</protein>
<feature type="compositionally biased region" description="Polar residues" evidence="3">
    <location>
        <begin position="832"/>
        <end position="848"/>
    </location>
</feature>
<dbReference type="GO" id="GO:0006303">
    <property type="term" value="P:double-strand break repair via nonhomologous end joining"/>
    <property type="evidence" value="ECO:0007669"/>
    <property type="project" value="TreeGrafter"/>
</dbReference>
<dbReference type="Gene3D" id="3.30.110.110">
    <property type="entry name" value="Mre11, capping domain"/>
    <property type="match status" value="1"/>
</dbReference>
<dbReference type="InterPro" id="IPR004843">
    <property type="entry name" value="Calcineurin-like_PHP"/>
</dbReference>
<sequence length="884" mass="103080">MKKNNFVLTQVEKKNVFKDQENTFKILVATDNHVGYKENDPIRGNDSFEAFEEVLKIAKSEKVDFLLLGGDLFHETNPSQQCLYKMLNLLGNYVLGDGEILYGISNYNDVNFQDCNLNIELPIFVIHGNHDYPSDEYGNLSVIDLLHATKYLNHFGKFSNIEQIKVTPIIFQKGNTTVALYGIGYLKDKYFHKMLEEGKIEFVKPEQMGYKDTVNILVIHQNRYKGIRQGQSYRNCVHPEQFPEWIDFIIRGHEHEQKDDIDIMKECPIATIQPGSTILTAIEDVQATPRRAILFEIKGLEANFQDITLIQSYRPVLYEHVELTSVVKKAGFDLDNEVPADQAVEEVLWQFIQQSINNFKIVLKENFPNSPHLFAKKPILRFKIEQSNFDVFNFQRIESKLSDLVANPGEVLKFWKRIIINPKTIKNPKLEEDFIKTLKGKSDFDTIGNETVKDIKELYEDRIKKNKSISCLPSSLIMDTLEKVNLRNRNSSIEDIIKNLQNKLQENVAVQEEKEIRKVNEQYRQQMNSVLQKISTNIDERQKDKIDLDLKNSDKIIYKTLMNNQFDDLKQSLNEKIRTKVAELFIQDFQQDGDNDIDIENNSDGQYKESSTNKKSLNSDQMDSEEEDNKTSKVKGRGRKRTENKSITTKKQVKDFELEDNDYENENIHDEEDENQISQQKGFKGKFKNSKLAKEKANQNLKNRQEIKVEDSSDQDEEKIEKVNRRIKKSDNKRDFNAENEKPNMKSGFKQKMTYAQLFKKQNRMDQEEEEDYEENQQSDEDASQQSDCEFGLNGEKQKISYNIAHISEIQKKNQSNKSLPLLQVQQKKEQSSAIKIENSSNTRQSILSKKKPQAPQDEPRREQKELDIRELMMKRMNQANVKN</sequence>
<dbReference type="CDD" id="cd00840">
    <property type="entry name" value="MPP_Mre11_N"/>
    <property type="match status" value="1"/>
</dbReference>
<dbReference type="AlphaFoldDB" id="Q22G12"/>
<gene>
    <name evidence="5" type="ORF">TTHERM_00721450</name>
</gene>
<dbReference type="GO" id="GO:0000724">
    <property type="term" value="P:double-strand break repair via homologous recombination"/>
    <property type="evidence" value="ECO:0007669"/>
    <property type="project" value="TreeGrafter"/>
</dbReference>
<dbReference type="InParanoid" id="Q22G12"/>
<dbReference type="Gene3D" id="3.60.21.10">
    <property type="match status" value="1"/>
</dbReference>
<dbReference type="Pfam" id="PF04152">
    <property type="entry name" value="Mre11_DNA_bind"/>
    <property type="match status" value="1"/>
</dbReference>
<dbReference type="eggNOG" id="KOG2310">
    <property type="taxonomic scope" value="Eukaryota"/>
</dbReference>
<evidence type="ECO:0000256" key="3">
    <source>
        <dbReference type="SAM" id="MobiDB-lite"/>
    </source>
</evidence>
<dbReference type="Proteomes" id="UP000009168">
    <property type="component" value="Unassembled WGS sequence"/>
</dbReference>
<dbReference type="Pfam" id="PF00149">
    <property type="entry name" value="Metallophos"/>
    <property type="match status" value="1"/>
</dbReference>
<dbReference type="KEGG" id="tet:TTHERM_00721450"/>
<dbReference type="EMBL" id="GG662576">
    <property type="protein sequence ID" value="EAR84214.2"/>
    <property type="molecule type" value="Genomic_DNA"/>
</dbReference>
<feature type="compositionally biased region" description="Acidic residues" evidence="3">
    <location>
        <begin position="767"/>
        <end position="783"/>
    </location>
</feature>
<dbReference type="SUPFAM" id="SSF56300">
    <property type="entry name" value="Metallo-dependent phosphatases"/>
    <property type="match status" value="1"/>
</dbReference>
<name>Q22G12_TETTS</name>
<organism evidence="5 6">
    <name type="scientific">Tetrahymena thermophila (strain SB210)</name>
    <dbReference type="NCBI Taxonomy" id="312017"/>
    <lineage>
        <taxon>Eukaryota</taxon>
        <taxon>Sar</taxon>
        <taxon>Alveolata</taxon>
        <taxon>Ciliophora</taxon>
        <taxon>Intramacronucleata</taxon>
        <taxon>Oligohymenophorea</taxon>
        <taxon>Hymenostomatida</taxon>
        <taxon>Tetrahymenina</taxon>
        <taxon>Tetrahymenidae</taxon>
        <taxon>Tetrahymena</taxon>
    </lineage>
</organism>
<dbReference type="GO" id="GO:0035861">
    <property type="term" value="C:site of double-strand break"/>
    <property type="evidence" value="ECO:0007669"/>
    <property type="project" value="TreeGrafter"/>
</dbReference>
<keyword evidence="6" id="KW-1185">Reference proteome</keyword>
<feature type="region of interest" description="Disordered" evidence="3">
    <location>
        <begin position="593"/>
        <end position="794"/>
    </location>
</feature>
<evidence type="ECO:0000256" key="1">
    <source>
        <dbReference type="ARBA" id="ARBA00022801"/>
    </source>
</evidence>
<dbReference type="InterPro" id="IPR029052">
    <property type="entry name" value="Metallo-depent_PP-like"/>
</dbReference>
<dbReference type="InterPro" id="IPR038487">
    <property type="entry name" value="Mre11_capping_dom"/>
</dbReference>
<evidence type="ECO:0000313" key="5">
    <source>
        <dbReference type="EMBL" id="EAR84214.2"/>
    </source>
</evidence>
<feature type="region of interest" description="Disordered" evidence="3">
    <location>
        <begin position="811"/>
        <end position="867"/>
    </location>
</feature>
<dbReference type="GO" id="GO:0030870">
    <property type="term" value="C:Mre11 complex"/>
    <property type="evidence" value="ECO:0007669"/>
    <property type="project" value="TreeGrafter"/>
</dbReference>
<feature type="compositionally biased region" description="Basic residues" evidence="3">
    <location>
        <begin position="632"/>
        <end position="642"/>
    </location>
</feature>
<dbReference type="GO" id="GO:0030145">
    <property type="term" value="F:manganese ion binding"/>
    <property type="evidence" value="ECO:0007669"/>
    <property type="project" value="InterPro"/>
</dbReference>
<dbReference type="PANTHER" id="PTHR10139">
    <property type="entry name" value="DOUBLE-STRAND BREAK REPAIR PROTEIN MRE11"/>
    <property type="match status" value="1"/>
</dbReference>
<dbReference type="GO" id="GO:0042138">
    <property type="term" value="P:meiotic DNA double-strand break formation"/>
    <property type="evidence" value="ECO:0007669"/>
    <property type="project" value="TreeGrafter"/>
</dbReference>
<accession>Q22G12</accession>
<dbReference type="InterPro" id="IPR041796">
    <property type="entry name" value="Mre11_N"/>
</dbReference>